<keyword evidence="1" id="KW-0812">Transmembrane</keyword>
<feature type="transmembrane region" description="Helical" evidence="1">
    <location>
        <begin position="168"/>
        <end position="190"/>
    </location>
</feature>
<dbReference type="EMBL" id="VNHS01000009">
    <property type="protein sequence ID" value="TYP71902.1"/>
    <property type="molecule type" value="Genomic_DNA"/>
</dbReference>
<evidence type="ECO:0000313" key="3">
    <source>
        <dbReference type="Proteomes" id="UP000323257"/>
    </source>
</evidence>
<keyword evidence="1" id="KW-1133">Transmembrane helix</keyword>
<sequence>MKKRRWFINLLKEEKWLNDRLAEGYACQRVGRLGGYTFGPSSRKMVIRLDYRNRMSAEKYEEYKLTYADFGWTLLKGNRWGSVQYWQKPSDGRDEIFSDAGSLVAFYKRLTQYALSTACLFFIYAYVVFKGNIITALFNIKASYLTEGLWQMEGNSFWRAFLFETPFAMLRFLPTWIFAICFLTFLYSYYQYDKQKKKYA</sequence>
<dbReference type="AlphaFoldDB" id="A0A5S5C0B4"/>
<keyword evidence="1" id="KW-0472">Membrane</keyword>
<dbReference type="OrthoDB" id="8757095at2"/>
<protein>
    <submittedName>
        <fullName evidence="2">Uncharacterized protein DUF2812</fullName>
    </submittedName>
</protein>
<reference evidence="2 3" key="1">
    <citation type="submission" date="2019-07" db="EMBL/GenBank/DDBJ databases">
        <title>Genomic Encyclopedia of Type Strains, Phase III (KMG-III): the genomes of soil and plant-associated and newly described type strains.</title>
        <authorList>
            <person name="Whitman W."/>
        </authorList>
    </citation>
    <scope>NUCLEOTIDE SEQUENCE [LARGE SCALE GENOMIC DNA]</scope>
    <source>
        <strain evidence="2 3">BL24</strain>
    </source>
</reference>
<feature type="transmembrane region" description="Helical" evidence="1">
    <location>
        <begin position="110"/>
        <end position="129"/>
    </location>
</feature>
<gene>
    <name evidence="2" type="ORF">BCM02_109181</name>
</gene>
<proteinExistence type="predicted"/>
<name>A0A5S5C0B4_9BACL</name>
<comment type="caution">
    <text evidence="2">The sequence shown here is derived from an EMBL/GenBank/DDBJ whole genome shotgun (WGS) entry which is preliminary data.</text>
</comment>
<evidence type="ECO:0000313" key="2">
    <source>
        <dbReference type="EMBL" id="TYP71902.1"/>
    </source>
</evidence>
<dbReference type="Proteomes" id="UP000323257">
    <property type="component" value="Unassembled WGS sequence"/>
</dbReference>
<accession>A0A5S5C0B4</accession>
<organism evidence="2 3">
    <name type="scientific">Paenibacillus methanolicus</name>
    <dbReference type="NCBI Taxonomy" id="582686"/>
    <lineage>
        <taxon>Bacteria</taxon>
        <taxon>Bacillati</taxon>
        <taxon>Bacillota</taxon>
        <taxon>Bacilli</taxon>
        <taxon>Bacillales</taxon>
        <taxon>Paenibacillaceae</taxon>
        <taxon>Paenibacillus</taxon>
    </lineage>
</organism>
<dbReference type="RefSeq" id="WP_148931518.1">
    <property type="nucleotide sequence ID" value="NZ_VNHS01000009.1"/>
</dbReference>
<dbReference type="InterPro" id="IPR021359">
    <property type="entry name" value="DUF2812"/>
</dbReference>
<evidence type="ECO:0000256" key="1">
    <source>
        <dbReference type="SAM" id="Phobius"/>
    </source>
</evidence>
<dbReference type="Pfam" id="PF11193">
    <property type="entry name" value="DUF2812"/>
    <property type="match status" value="1"/>
</dbReference>
<keyword evidence="3" id="KW-1185">Reference proteome</keyword>